<dbReference type="Proteomes" id="UP001153737">
    <property type="component" value="Chromosome 3"/>
</dbReference>
<dbReference type="InterPro" id="IPR055469">
    <property type="entry name" value="DUF7041"/>
</dbReference>
<organism evidence="3 4">
    <name type="scientific">Phaedon cochleariae</name>
    <name type="common">Mustard beetle</name>
    <dbReference type="NCBI Taxonomy" id="80249"/>
    <lineage>
        <taxon>Eukaryota</taxon>
        <taxon>Metazoa</taxon>
        <taxon>Ecdysozoa</taxon>
        <taxon>Arthropoda</taxon>
        <taxon>Hexapoda</taxon>
        <taxon>Insecta</taxon>
        <taxon>Pterygota</taxon>
        <taxon>Neoptera</taxon>
        <taxon>Endopterygota</taxon>
        <taxon>Coleoptera</taxon>
        <taxon>Polyphaga</taxon>
        <taxon>Cucujiformia</taxon>
        <taxon>Chrysomeloidea</taxon>
        <taxon>Chrysomelidae</taxon>
        <taxon>Chrysomelinae</taxon>
        <taxon>Chrysomelini</taxon>
        <taxon>Phaedon</taxon>
    </lineage>
</organism>
<keyword evidence="4" id="KW-1185">Reference proteome</keyword>
<name>A0A9N9SHJ2_PHACE</name>
<reference evidence="3" key="1">
    <citation type="submission" date="2022-01" db="EMBL/GenBank/DDBJ databases">
        <authorList>
            <person name="King R."/>
        </authorList>
    </citation>
    <scope>NUCLEOTIDE SEQUENCE</scope>
</reference>
<dbReference type="PANTHER" id="PTHR33327:SF3">
    <property type="entry name" value="RNA-DIRECTED DNA POLYMERASE"/>
    <property type="match status" value="1"/>
</dbReference>
<feature type="region of interest" description="Disordered" evidence="1">
    <location>
        <begin position="1"/>
        <end position="36"/>
    </location>
</feature>
<dbReference type="Pfam" id="PF23055">
    <property type="entry name" value="DUF7041"/>
    <property type="match status" value="1"/>
</dbReference>
<feature type="compositionally biased region" description="Basic residues" evidence="1">
    <location>
        <begin position="246"/>
        <end position="259"/>
    </location>
</feature>
<evidence type="ECO:0000259" key="2">
    <source>
        <dbReference type="Pfam" id="PF23055"/>
    </source>
</evidence>
<dbReference type="AlphaFoldDB" id="A0A9N9SHJ2"/>
<proteinExistence type="predicted"/>
<dbReference type="OrthoDB" id="6433758at2759"/>
<dbReference type="EMBL" id="OU896709">
    <property type="protein sequence ID" value="CAG9820036.1"/>
    <property type="molecule type" value="Genomic_DNA"/>
</dbReference>
<reference evidence="3" key="2">
    <citation type="submission" date="2022-10" db="EMBL/GenBank/DDBJ databases">
        <authorList>
            <consortium name="ENA_rothamsted_submissions"/>
            <consortium name="culmorum"/>
            <person name="King R."/>
        </authorList>
    </citation>
    <scope>NUCLEOTIDE SEQUENCE</scope>
</reference>
<protein>
    <recommendedName>
        <fullName evidence="2">DUF7041 domain-containing protein</fullName>
    </recommendedName>
</protein>
<accession>A0A9N9SHJ2</accession>
<feature type="region of interest" description="Disordered" evidence="1">
    <location>
        <begin position="236"/>
        <end position="262"/>
    </location>
</feature>
<evidence type="ECO:0000256" key="1">
    <source>
        <dbReference type="SAM" id="MobiDB-lite"/>
    </source>
</evidence>
<feature type="compositionally biased region" description="Low complexity" evidence="1">
    <location>
        <begin position="1"/>
        <end position="29"/>
    </location>
</feature>
<evidence type="ECO:0000313" key="4">
    <source>
        <dbReference type="Proteomes" id="UP001153737"/>
    </source>
</evidence>
<feature type="domain" description="DUF7041" evidence="2">
    <location>
        <begin position="54"/>
        <end position="136"/>
    </location>
</feature>
<evidence type="ECO:0000313" key="3">
    <source>
        <dbReference type="EMBL" id="CAG9820036.1"/>
    </source>
</evidence>
<gene>
    <name evidence="3" type="ORF">PHAECO_LOCUS6932</name>
</gene>
<dbReference type="PANTHER" id="PTHR33327">
    <property type="entry name" value="ENDONUCLEASE"/>
    <property type="match status" value="1"/>
</dbReference>
<sequence>MPDPQANQLQQPQLQQPQQPVPVAQQAVPGTPPALQPVQQTVPAAQVDRVSVKLPPFWKNDPKLSFIQLEAQFQLSGINRDITKYNHVVSAIDTEILQQVADFVTNPPITHKYEGIKDRLINTFSDSNERKLRKLLSEIELGDKKPSQLLNEMIRLGSNSIPADLTKTLWMQRLPTHIQSVLTTSSDSIENLAKMADKIAEIEQPRTFAVEQNQNNLTGVIQQLVQEIAELKANYNNLDNSGGSRTRSRSLSRPPRKRSVSGDADNVCWYHFNYKHKARKCIAPCKFQDQQENSPPRQ</sequence>